<name>A0ABR2UKY8_9PEZI</name>
<sequence>MLDLSSLRLQDLARLEELPLDVLLIIFSYLDTAKSVAGLATTCKKLHSVAQASGWRVFVRSHFESLSLPQDIGDDEWMGWARTLTSQSRGWDRRALSAASFVASVRKPPRDANGRRRFRMQTIPPHIVVDASANFKGPFDEETVAWGAGEDVVVRWRQFGHSRMTREDWMAVEGKPMGFTSGQDDVTAISILDAVPSAPGLLVGRASGHLQLLSMSRIMDRATFDCVGATFRPSLIVEGGAVDQRDIQAFDTNKTQDTVAVVTKDNVLFYPLGDTFLGSAEGDAVGNLVVEPEEALNVRNIPESRHFGALRTIRFMGNGDLALGLAGSPEPLRYFTRTPTGLELINAAKLQPSNRCTSSYIYRGEELQSVRGLLPTNVSSVAGGSGNVVLSSHDDGTIRLQDLRSPCAADTIYQDHFEVLTPVGPLVSHGMERFIAGSARTSILKIFDFRWTKSYNYTESLPCGRSPLLPVPKPPTFAASPYHCETERCNHLLGRLCNRHVLAKTDFYRPNCNVYLPLTNQSESPIYSLAKPSDVSPNIYAGLAGELVKASLRDQGESTTESRFIKRNDRKYPTGYTYHESPISIIETGDGIALSDISKSQRMPEIRKQDYAHSVPATTRRTRRLDHLLL</sequence>
<evidence type="ECO:0000313" key="2">
    <source>
        <dbReference type="EMBL" id="KAK9415116.1"/>
    </source>
</evidence>
<keyword evidence="3" id="KW-1185">Reference proteome</keyword>
<dbReference type="EMBL" id="JARVKF010000418">
    <property type="protein sequence ID" value="KAK9415116.1"/>
    <property type="molecule type" value="Genomic_DNA"/>
</dbReference>
<dbReference type="InterPro" id="IPR001810">
    <property type="entry name" value="F-box_dom"/>
</dbReference>
<protein>
    <submittedName>
        <fullName evidence="2">F-box domain-containing protein</fullName>
    </submittedName>
</protein>
<dbReference type="InterPro" id="IPR036047">
    <property type="entry name" value="F-box-like_dom_sf"/>
</dbReference>
<accession>A0ABR2UKY8</accession>
<dbReference type="PROSITE" id="PS50181">
    <property type="entry name" value="FBOX"/>
    <property type="match status" value="1"/>
</dbReference>
<dbReference type="SUPFAM" id="SSF50978">
    <property type="entry name" value="WD40 repeat-like"/>
    <property type="match status" value="1"/>
</dbReference>
<evidence type="ECO:0000313" key="3">
    <source>
        <dbReference type="Proteomes" id="UP001408356"/>
    </source>
</evidence>
<dbReference type="Proteomes" id="UP001408356">
    <property type="component" value="Unassembled WGS sequence"/>
</dbReference>
<gene>
    <name evidence="2" type="ORF">SUNI508_01964</name>
</gene>
<dbReference type="SUPFAM" id="SSF81383">
    <property type="entry name" value="F-box domain"/>
    <property type="match status" value="1"/>
</dbReference>
<evidence type="ECO:0000259" key="1">
    <source>
        <dbReference type="PROSITE" id="PS50181"/>
    </source>
</evidence>
<reference evidence="2 3" key="1">
    <citation type="journal article" date="2024" name="J. Plant Pathol.">
        <title>Sequence and assembly of the genome of Seiridium unicorne, isolate CBS 538.82, causal agent of cypress canker disease.</title>
        <authorList>
            <person name="Scali E."/>
            <person name="Rocca G.D."/>
            <person name="Danti R."/>
            <person name="Garbelotto M."/>
            <person name="Barberini S."/>
            <person name="Baroncelli R."/>
            <person name="Emiliani G."/>
        </authorList>
    </citation>
    <scope>NUCLEOTIDE SEQUENCE [LARGE SCALE GENOMIC DNA]</scope>
    <source>
        <strain evidence="2 3">BM-138-508</strain>
    </source>
</reference>
<dbReference type="Gene3D" id="1.20.1280.50">
    <property type="match status" value="1"/>
</dbReference>
<proteinExistence type="predicted"/>
<dbReference type="InterPro" id="IPR036322">
    <property type="entry name" value="WD40_repeat_dom_sf"/>
</dbReference>
<comment type="caution">
    <text evidence="2">The sequence shown here is derived from an EMBL/GenBank/DDBJ whole genome shotgun (WGS) entry which is preliminary data.</text>
</comment>
<dbReference type="Pfam" id="PF12937">
    <property type="entry name" value="F-box-like"/>
    <property type="match status" value="1"/>
</dbReference>
<feature type="domain" description="F-box" evidence="1">
    <location>
        <begin position="12"/>
        <end position="66"/>
    </location>
</feature>
<organism evidence="2 3">
    <name type="scientific">Seiridium unicorne</name>
    <dbReference type="NCBI Taxonomy" id="138068"/>
    <lineage>
        <taxon>Eukaryota</taxon>
        <taxon>Fungi</taxon>
        <taxon>Dikarya</taxon>
        <taxon>Ascomycota</taxon>
        <taxon>Pezizomycotina</taxon>
        <taxon>Sordariomycetes</taxon>
        <taxon>Xylariomycetidae</taxon>
        <taxon>Amphisphaeriales</taxon>
        <taxon>Sporocadaceae</taxon>
        <taxon>Seiridium</taxon>
    </lineage>
</organism>